<keyword evidence="3" id="KW-0540">Nuclease</keyword>
<dbReference type="EC" id="3.1.-.-" evidence="3"/>
<evidence type="ECO:0000256" key="2">
    <source>
        <dbReference type="ARBA" id="ARBA00022649"/>
    </source>
</evidence>
<dbReference type="Pfam" id="PF02452">
    <property type="entry name" value="PemK_toxin"/>
    <property type="match status" value="1"/>
</dbReference>
<dbReference type="GO" id="GO:0003677">
    <property type="term" value="F:DNA binding"/>
    <property type="evidence" value="ECO:0007669"/>
    <property type="project" value="InterPro"/>
</dbReference>
<evidence type="ECO:0000313" key="5">
    <source>
        <dbReference type="Proteomes" id="UP000260721"/>
    </source>
</evidence>
<dbReference type="Gene3D" id="2.30.30.110">
    <property type="match status" value="1"/>
</dbReference>
<sequence>MKVKRGDVFLANLSDATGSEQAFVRPVVIIQNNCGNKHSPTTIVACLSSKIESKAHLPTHYILPEGIGLKHRSMVLCEQIKVIDKSRLLKKICHISKGHMHIIDHKIKISLGLKNIHRQKS</sequence>
<dbReference type="InterPro" id="IPR011067">
    <property type="entry name" value="Plasmid_toxin/cell-grow_inhib"/>
</dbReference>
<proteinExistence type="inferred from homology"/>
<dbReference type="InterPro" id="IPR003477">
    <property type="entry name" value="PemK-like"/>
</dbReference>
<keyword evidence="2" id="KW-1277">Toxin-antitoxin system</keyword>
<gene>
    <name evidence="4" type="ORF">DXC78_04405</name>
</gene>
<keyword evidence="3" id="KW-0378">Hydrolase</keyword>
<dbReference type="GO" id="GO:0016075">
    <property type="term" value="P:rRNA catabolic process"/>
    <property type="evidence" value="ECO:0007669"/>
    <property type="project" value="TreeGrafter"/>
</dbReference>
<comment type="similarity">
    <text evidence="1 3">Belongs to the PemK/MazF family.</text>
</comment>
<dbReference type="PANTHER" id="PTHR33988">
    <property type="entry name" value="ENDORIBONUCLEASE MAZF-RELATED"/>
    <property type="match status" value="1"/>
</dbReference>
<dbReference type="Proteomes" id="UP000260721">
    <property type="component" value="Unassembled WGS sequence"/>
</dbReference>
<dbReference type="EMBL" id="QUSK01000007">
    <property type="protein sequence ID" value="RGD77189.1"/>
    <property type="molecule type" value="Genomic_DNA"/>
</dbReference>
<comment type="caution">
    <text evidence="4">The sequence shown here is derived from an EMBL/GenBank/DDBJ whole genome shotgun (WGS) entry which is preliminary data.</text>
</comment>
<name>A0A3E3E7Y2_9FIRM</name>
<dbReference type="GO" id="GO:0006402">
    <property type="term" value="P:mRNA catabolic process"/>
    <property type="evidence" value="ECO:0007669"/>
    <property type="project" value="TreeGrafter"/>
</dbReference>
<dbReference type="GO" id="GO:0004521">
    <property type="term" value="F:RNA endonuclease activity"/>
    <property type="evidence" value="ECO:0007669"/>
    <property type="project" value="TreeGrafter"/>
</dbReference>
<evidence type="ECO:0000256" key="1">
    <source>
        <dbReference type="ARBA" id="ARBA00007521"/>
    </source>
</evidence>
<keyword evidence="3" id="KW-0255">Endonuclease</keyword>
<dbReference type="SUPFAM" id="SSF50118">
    <property type="entry name" value="Cell growth inhibitor/plasmid maintenance toxic component"/>
    <property type="match status" value="1"/>
</dbReference>
<organism evidence="4 5">
    <name type="scientific">Faecalicoccus pleomorphus</name>
    <dbReference type="NCBI Taxonomy" id="1323"/>
    <lineage>
        <taxon>Bacteria</taxon>
        <taxon>Bacillati</taxon>
        <taxon>Bacillota</taxon>
        <taxon>Erysipelotrichia</taxon>
        <taxon>Erysipelotrichales</taxon>
        <taxon>Erysipelotrichaceae</taxon>
        <taxon>Faecalicoccus</taxon>
    </lineage>
</organism>
<comment type="function">
    <text evidence="3">Toxic component of a type II toxin-antitoxin (TA) system.</text>
</comment>
<accession>A0A3E3E7Y2</accession>
<dbReference type="AlphaFoldDB" id="A0A3E3E7Y2"/>
<reference evidence="4 5" key="1">
    <citation type="submission" date="2018-08" db="EMBL/GenBank/DDBJ databases">
        <title>A genome reference for cultivated species of the human gut microbiota.</title>
        <authorList>
            <person name="Zou Y."/>
            <person name="Xue W."/>
            <person name="Luo G."/>
        </authorList>
    </citation>
    <scope>NUCLEOTIDE SEQUENCE [LARGE SCALE GENOMIC DNA]</scope>
    <source>
        <strain evidence="4 5">TF08-11</strain>
    </source>
</reference>
<dbReference type="GO" id="GO:0016787">
    <property type="term" value="F:hydrolase activity"/>
    <property type="evidence" value="ECO:0007669"/>
    <property type="project" value="UniProtKB-KW"/>
</dbReference>
<dbReference type="PANTHER" id="PTHR33988:SF2">
    <property type="entry name" value="ENDORIBONUCLEASE MAZF"/>
    <property type="match status" value="1"/>
</dbReference>
<evidence type="ECO:0000313" key="4">
    <source>
        <dbReference type="EMBL" id="RGD77189.1"/>
    </source>
</evidence>
<dbReference type="PIRSF" id="PIRSF033490">
    <property type="entry name" value="MazF"/>
    <property type="match status" value="1"/>
</dbReference>
<evidence type="ECO:0000256" key="3">
    <source>
        <dbReference type="PIRNR" id="PIRNR033490"/>
    </source>
</evidence>
<protein>
    <recommendedName>
        <fullName evidence="3">mRNA interferase</fullName>
        <ecNumber evidence="3">3.1.-.-</ecNumber>
    </recommendedName>
</protein>